<keyword evidence="1" id="KW-0472">Membrane</keyword>
<evidence type="ECO:0000313" key="3">
    <source>
        <dbReference type="Proteomes" id="UP000185753"/>
    </source>
</evidence>
<comment type="caution">
    <text evidence="2">The sequence shown here is derived from an EMBL/GenBank/DDBJ whole genome shotgun (WGS) entry which is preliminary data.</text>
</comment>
<keyword evidence="1" id="KW-1133">Transmembrane helix</keyword>
<reference evidence="3" key="1">
    <citation type="submission" date="2016-06" db="EMBL/GenBank/DDBJ databases">
        <authorList>
            <person name="Radolfova-Krizova L."/>
            <person name="Nemec A."/>
        </authorList>
    </citation>
    <scope>NUCLEOTIDE SEQUENCE [LARGE SCALE GENOMIC DNA]</scope>
    <source>
        <strain evidence="3">ANC 4275</strain>
    </source>
</reference>
<protein>
    <submittedName>
        <fullName evidence="2">Uncharacterized protein</fullName>
    </submittedName>
</protein>
<sequence length="273" mass="31789">MNTISFNLGFVLFFTLITWVFLANNFYLKIFFLKKTQKKRKNDSTKIDIFEQAYGGSKVPSYIKNDIQKCEDLYELLSLFLASQKFINLKTYKKLSKSTENNLYKDCVESVVGTNHKYFNCFLIVLRFLSIVGCFYLFFIFFDKILLSLDGEIPQNDKYILLSVLFLFVLMPYKVFINSPFLNKLFGLFVFVSSILLSLFTVVYVNNYLGDIIFNKLLLSIVLTSLIILIGAYSYVGYARVEYLERFFNLLKFNLNPSSQADPSTQENQNSNM</sequence>
<gene>
    <name evidence="2" type="ORF">A9J31_10785</name>
</gene>
<accession>A0A1A7R690</accession>
<name>A0A1A7R690_9GAMM</name>
<proteinExistence type="predicted"/>
<dbReference type="OrthoDB" id="9904266at2"/>
<dbReference type="Proteomes" id="UP000185753">
    <property type="component" value="Unassembled WGS sequence"/>
</dbReference>
<evidence type="ECO:0000313" key="2">
    <source>
        <dbReference type="EMBL" id="OBX27386.1"/>
    </source>
</evidence>
<feature type="transmembrane region" description="Helical" evidence="1">
    <location>
        <begin position="217"/>
        <end position="236"/>
    </location>
</feature>
<keyword evidence="1" id="KW-0812">Transmembrane</keyword>
<feature type="transmembrane region" description="Helical" evidence="1">
    <location>
        <begin position="159"/>
        <end position="176"/>
    </location>
</feature>
<keyword evidence="3" id="KW-1185">Reference proteome</keyword>
<feature type="transmembrane region" description="Helical" evidence="1">
    <location>
        <begin position="118"/>
        <end position="139"/>
    </location>
</feature>
<evidence type="ECO:0000256" key="1">
    <source>
        <dbReference type="SAM" id="Phobius"/>
    </source>
</evidence>
<dbReference type="AlphaFoldDB" id="A0A1A7R690"/>
<feature type="transmembrane region" description="Helical" evidence="1">
    <location>
        <begin position="6"/>
        <end position="32"/>
    </location>
</feature>
<feature type="transmembrane region" description="Helical" evidence="1">
    <location>
        <begin position="185"/>
        <end position="205"/>
    </location>
</feature>
<dbReference type="RefSeq" id="WP_067767805.1">
    <property type="nucleotide sequence ID" value="NZ_LZDS01000030.1"/>
</dbReference>
<dbReference type="EMBL" id="LZDS01000030">
    <property type="protein sequence ID" value="OBX27386.1"/>
    <property type="molecule type" value="Genomic_DNA"/>
</dbReference>
<organism evidence="2 3">
    <name type="scientific">Acinetobacter gandensis</name>
    <dbReference type="NCBI Taxonomy" id="1443941"/>
    <lineage>
        <taxon>Bacteria</taxon>
        <taxon>Pseudomonadati</taxon>
        <taxon>Pseudomonadota</taxon>
        <taxon>Gammaproteobacteria</taxon>
        <taxon>Moraxellales</taxon>
        <taxon>Moraxellaceae</taxon>
        <taxon>Acinetobacter</taxon>
    </lineage>
</organism>